<evidence type="ECO:0000313" key="1">
    <source>
        <dbReference type="EMBL" id="MBW0471655.1"/>
    </source>
</evidence>
<accession>A0A9Q3GLU6</accession>
<name>A0A9Q3GLU6_9BASI</name>
<dbReference type="Proteomes" id="UP000765509">
    <property type="component" value="Unassembled WGS sequence"/>
</dbReference>
<sequence length="82" mass="9139">MIAQLQASMKNQSAHMITEPEKTLSSNSDVFFTRDYTISSIDEGNKIYLDSGAGKFVVNKLNLLTNVTPSNKKSTLMEILLR</sequence>
<keyword evidence="2" id="KW-1185">Reference proteome</keyword>
<organism evidence="1 2">
    <name type="scientific">Austropuccinia psidii MF-1</name>
    <dbReference type="NCBI Taxonomy" id="1389203"/>
    <lineage>
        <taxon>Eukaryota</taxon>
        <taxon>Fungi</taxon>
        <taxon>Dikarya</taxon>
        <taxon>Basidiomycota</taxon>
        <taxon>Pucciniomycotina</taxon>
        <taxon>Pucciniomycetes</taxon>
        <taxon>Pucciniales</taxon>
        <taxon>Sphaerophragmiaceae</taxon>
        <taxon>Austropuccinia</taxon>
    </lineage>
</organism>
<reference evidence="1" key="1">
    <citation type="submission" date="2021-03" db="EMBL/GenBank/DDBJ databases">
        <title>Draft genome sequence of rust myrtle Austropuccinia psidii MF-1, a brazilian biotype.</title>
        <authorList>
            <person name="Quecine M.C."/>
            <person name="Pachon D.M.R."/>
            <person name="Bonatelli M.L."/>
            <person name="Correr F.H."/>
            <person name="Franceschini L.M."/>
            <person name="Leite T.F."/>
            <person name="Margarido G.R.A."/>
            <person name="Almeida C.A."/>
            <person name="Ferrarezi J.A."/>
            <person name="Labate C.A."/>
        </authorList>
    </citation>
    <scope>NUCLEOTIDE SEQUENCE</scope>
    <source>
        <strain evidence="1">MF-1</strain>
    </source>
</reference>
<dbReference type="AlphaFoldDB" id="A0A9Q3GLU6"/>
<gene>
    <name evidence="1" type="ORF">O181_011370</name>
</gene>
<dbReference type="EMBL" id="AVOT02002826">
    <property type="protein sequence ID" value="MBW0471655.1"/>
    <property type="molecule type" value="Genomic_DNA"/>
</dbReference>
<comment type="caution">
    <text evidence="1">The sequence shown here is derived from an EMBL/GenBank/DDBJ whole genome shotgun (WGS) entry which is preliminary data.</text>
</comment>
<protein>
    <submittedName>
        <fullName evidence="1">Uncharacterized protein</fullName>
    </submittedName>
</protein>
<proteinExistence type="predicted"/>
<evidence type="ECO:0000313" key="2">
    <source>
        <dbReference type="Proteomes" id="UP000765509"/>
    </source>
</evidence>